<reference evidence="1 2" key="1">
    <citation type="submission" date="2016-10" db="EMBL/GenBank/DDBJ databases">
        <authorList>
            <person name="Varghese N."/>
            <person name="Submissions S."/>
        </authorList>
    </citation>
    <scope>NUCLEOTIDE SEQUENCE [LARGE SCALE GENOMIC DNA]</scope>
    <source>
        <strain evidence="1 2">IBRC-M10081</strain>
    </source>
</reference>
<dbReference type="AlphaFoldDB" id="A0A662Z5J2"/>
<gene>
    <name evidence="1" type="ORF">SAMN05192557_1542</name>
</gene>
<accession>A0A662Z5J2</accession>
<dbReference type="Proteomes" id="UP000243605">
    <property type="component" value="Unassembled WGS sequence"/>
</dbReference>
<sequence>MIKITRLFMIVAIIVTSYVSQIGLVQAYDGEEFKKQLLIKKIESTEFFNEHENQMISEKPHVINDLLDINQEKIGYLVQYEVEMVSEEHLIQNDSEEDFIVETTITSLLTFLYNEKESVMEVLLVDYSSIESEGIIYLRNFTSDVVEEILLADSSNKGLKEMSSDVKKSKDMAVAAAKQNIGSGKVGEDAELNPDYLPGCRYWYCSEFITGGGDYHGNCSALAGGVCGVTGAFTRVGSAICYGSSLLGCYVPKYKQCVRGYWLTKNCPIQS</sequence>
<dbReference type="RefSeq" id="WP_091475429.1">
    <property type="nucleotide sequence ID" value="NZ_FOIT01000004.1"/>
</dbReference>
<evidence type="ECO:0000313" key="1">
    <source>
        <dbReference type="EMBL" id="SEW08175.1"/>
    </source>
</evidence>
<proteinExistence type="predicted"/>
<keyword evidence="2" id="KW-1185">Reference proteome</keyword>
<protein>
    <submittedName>
        <fullName evidence="1">Uncharacterized protein</fullName>
    </submittedName>
</protein>
<name>A0A662Z5J2_9STAP</name>
<dbReference type="OrthoDB" id="2299347at2"/>
<dbReference type="EMBL" id="FOIT01000004">
    <property type="protein sequence ID" value="SEW08175.1"/>
    <property type="molecule type" value="Genomic_DNA"/>
</dbReference>
<organism evidence="1 2">
    <name type="scientific">Aliicoccus persicus</name>
    <dbReference type="NCBI Taxonomy" id="930138"/>
    <lineage>
        <taxon>Bacteria</taxon>
        <taxon>Bacillati</taxon>
        <taxon>Bacillota</taxon>
        <taxon>Bacilli</taxon>
        <taxon>Bacillales</taxon>
        <taxon>Staphylococcaceae</taxon>
        <taxon>Aliicoccus</taxon>
    </lineage>
</organism>
<evidence type="ECO:0000313" key="2">
    <source>
        <dbReference type="Proteomes" id="UP000243605"/>
    </source>
</evidence>